<feature type="region of interest" description="Disordered" evidence="1">
    <location>
        <begin position="353"/>
        <end position="389"/>
    </location>
</feature>
<dbReference type="AlphaFoldDB" id="A5AG89"/>
<protein>
    <submittedName>
        <fullName evidence="2">Uncharacterized protein</fullName>
    </submittedName>
</protein>
<dbReference type="ExpressionAtlas" id="A5AG89">
    <property type="expression patterns" value="baseline and differential"/>
</dbReference>
<name>A5AG89_VITVI</name>
<reference evidence="2" key="1">
    <citation type="journal article" date="2007" name="PLoS ONE">
        <title>The first genome sequence of an elite grapevine cultivar (Pinot noir Vitis vinifera L.): coping with a highly heterozygous genome.</title>
        <authorList>
            <person name="Velasco R."/>
            <person name="Zharkikh A."/>
            <person name="Troggio M."/>
            <person name="Cartwright D.A."/>
            <person name="Cestaro A."/>
            <person name="Pruss D."/>
            <person name="Pindo M."/>
            <person name="FitzGerald L.M."/>
            <person name="Vezzulli S."/>
            <person name="Reid J."/>
            <person name="Malacarne G."/>
            <person name="Iliev D."/>
            <person name="Coppola G."/>
            <person name="Wardell B."/>
            <person name="Micheletti D."/>
            <person name="Macalma T."/>
            <person name="Facci M."/>
            <person name="Mitchell J.T."/>
            <person name="Perazzolli M."/>
            <person name="Eldredge G."/>
            <person name="Gatto P."/>
            <person name="Oyzerski R."/>
            <person name="Moretto M."/>
            <person name="Gutin N."/>
            <person name="Stefanini M."/>
            <person name="Chen Y."/>
            <person name="Segala C."/>
            <person name="Davenport C."/>
            <person name="Dematte L."/>
            <person name="Mraz A."/>
            <person name="Battilana J."/>
            <person name="Stormo K."/>
            <person name="Costa F."/>
            <person name="Tao Q."/>
            <person name="Si-Ammour A."/>
            <person name="Harkins T."/>
            <person name="Lackey A."/>
            <person name="Perbost C."/>
            <person name="Taillon B."/>
            <person name="Stella A."/>
            <person name="Solovyev V."/>
            <person name="Fawcett J.A."/>
            <person name="Sterck L."/>
            <person name="Vandepoele K."/>
            <person name="Grando S.M."/>
            <person name="Toppo S."/>
            <person name="Moser C."/>
            <person name="Lanchbury J."/>
            <person name="Bogden R."/>
            <person name="Skolnick M."/>
            <person name="Sgaramella V."/>
            <person name="Bhatnagar S.K."/>
            <person name="Fontana P."/>
            <person name="Gutin A."/>
            <person name="Van de Peer Y."/>
            <person name="Salamini F."/>
            <person name="Viola R."/>
        </authorList>
    </citation>
    <scope>NUCLEOTIDE SEQUENCE</scope>
</reference>
<feature type="compositionally biased region" description="Polar residues" evidence="1">
    <location>
        <begin position="357"/>
        <end position="366"/>
    </location>
</feature>
<evidence type="ECO:0000256" key="1">
    <source>
        <dbReference type="SAM" id="MobiDB-lite"/>
    </source>
</evidence>
<gene>
    <name evidence="2" type="ORF">VITISV_015171</name>
</gene>
<dbReference type="EMBL" id="AM425982">
    <property type="protein sequence ID" value="CAN68991.1"/>
    <property type="molecule type" value="Genomic_DNA"/>
</dbReference>
<proteinExistence type="predicted"/>
<organism evidence="2">
    <name type="scientific">Vitis vinifera</name>
    <name type="common">Grape</name>
    <dbReference type="NCBI Taxonomy" id="29760"/>
    <lineage>
        <taxon>Eukaryota</taxon>
        <taxon>Viridiplantae</taxon>
        <taxon>Streptophyta</taxon>
        <taxon>Embryophyta</taxon>
        <taxon>Tracheophyta</taxon>
        <taxon>Spermatophyta</taxon>
        <taxon>Magnoliopsida</taxon>
        <taxon>eudicotyledons</taxon>
        <taxon>Gunneridae</taxon>
        <taxon>Pentapetalae</taxon>
        <taxon>rosids</taxon>
        <taxon>Vitales</taxon>
        <taxon>Vitaceae</taxon>
        <taxon>Viteae</taxon>
        <taxon>Vitis</taxon>
    </lineage>
</organism>
<feature type="compositionally biased region" description="Polar residues" evidence="1">
    <location>
        <begin position="18"/>
        <end position="30"/>
    </location>
</feature>
<evidence type="ECO:0000313" key="2">
    <source>
        <dbReference type="EMBL" id="CAN68991.1"/>
    </source>
</evidence>
<accession>A5AG89</accession>
<sequence length="389" mass="43233">MESEGQLERATGWACGGPNSSATGNTSTKSSRIPLEFNGHFTRRRQLLWEVRETTSDMIKICVLVLEFEASRDGIFRIPGGDGSTWQQVYFNALTRLDVTYHSFIRTEQEWKPAQNSVEATLNGSYTATNEFYITSIKAKSASADLQSTVLATRDCACEASVALSAFSRVMRGHTALTSECSSIFEEVLVITEGLDDVHSLGKDAAAVHHSLMEDLSKANMVLLPLESVLTKDVAVMTDAMTRERDTKLEIFPIHGQAIYQSYCLRIREACPTLKPLVPSLTFSVKGLYSMLTRLARTTNLHAGNLHKALEGLEASQATIAGSKISEYESFELQLKISHSTTDVKKVKDEVHDELENTNPELQKNSEVNRERIDESDELLSEDLKLENE</sequence>
<feature type="region of interest" description="Disordered" evidence="1">
    <location>
        <begin position="1"/>
        <end position="30"/>
    </location>
</feature>